<organism evidence="2 3">
    <name type="scientific">Bifidobacterium parmae</name>
    <dbReference type="NCBI Taxonomy" id="361854"/>
    <lineage>
        <taxon>Bacteria</taxon>
        <taxon>Bacillati</taxon>
        <taxon>Actinomycetota</taxon>
        <taxon>Actinomycetes</taxon>
        <taxon>Bifidobacteriales</taxon>
        <taxon>Bifidobacteriaceae</taxon>
        <taxon>Bifidobacterium</taxon>
    </lineage>
</organism>
<feature type="transmembrane region" description="Helical" evidence="1">
    <location>
        <begin position="218"/>
        <end position="234"/>
    </location>
</feature>
<proteinExistence type="predicted"/>
<dbReference type="AlphaFoldDB" id="A0A2N5J0G2"/>
<name>A0A2N5J0G2_9BIFI</name>
<protein>
    <submittedName>
        <fullName evidence="2">Uncharacterized protein</fullName>
    </submittedName>
</protein>
<accession>A0A2N5J0G2</accession>
<feature type="transmembrane region" description="Helical" evidence="1">
    <location>
        <begin position="241"/>
        <end position="262"/>
    </location>
</feature>
<comment type="caution">
    <text evidence="2">The sequence shown here is derived from an EMBL/GenBank/DDBJ whole genome shotgun (WGS) entry which is preliminary data.</text>
</comment>
<dbReference type="Proteomes" id="UP000235034">
    <property type="component" value="Unassembled WGS sequence"/>
</dbReference>
<gene>
    <name evidence="2" type="ORF">Uis4E_1385</name>
</gene>
<keyword evidence="3" id="KW-1185">Reference proteome</keyword>
<dbReference type="EMBL" id="NMWT01000020">
    <property type="protein sequence ID" value="PLS27699.1"/>
    <property type="molecule type" value="Genomic_DNA"/>
</dbReference>
<feature type="transmembrane region" description="Helical" evidence="1">
    <location>
        <begin position="196"/>
        <end position="212"/>
    </location>
</feature>
<feature type="transmembrane region" description="Helical" evidence="1">
    <location>
        <begin position="12"/>
        <end position="28"/>
    </location>
</feature>
<feature type="transmembrane region" description="Helical" evidence="1">
    <location>
        <begin position="166"/>
        <end position="189"/>
    </location>
</feature>
<feature type="transmembrane region" description="Helical" evidence="1">
    <location>
        <begin position="63"/>
        <end position="84"/>
    </location>
</feature>
<feature type="transmembrane region" description="Helical" evidence="1">
    <location>
        <begin position="354"/>
        <end position="376"/>
    </location>
</feature>
<evidence type="ECO:0000256" key="1">
    <source>
        <dbReference type="SAM" id="Phobius"/>
    </source>
</evidence>
<reference evidence="2 3" key="1">
    <citation type="submission" date="2017-07" db="EMBL/GenBank/DDBJ databases">
        <title>Bifidobacterium novel species.</title>
        <authorList>
            <person name="Lugli G.A."/>
            <person name="Milani C."/>
            <person name="Duranti S."/>
            <person name="Mangifesta M."/>
        </authorList>
    </citation>
    <scope>NUCLEOTIDE SEQUENCE [LARGE SCALE GENOMIC DNA]</scope>
    <source>
        <strain evidence="2 3">77</strain>
    </source>
</reference>
<feature type="transmembrane region" description="Helical" evidence="1">
    <location>
        <begin position="388"/>
        <end position="414"/>
    </location>
</feature>
<feature type="transmembrane region" description="Helical" evidence="1">
    <location>
        <begin position="34"/>
        <end position="51"/>
    </location>
</feature>
<evidence type="ECO:0000313" key="3">
    <source>
        <dbReference type="Proteomes" id="UP000235034"/>
    </source>
</evidence>
<evidence type="ECO:0000313" key="2">
    <source>
        <dbReference type="EMBL" id="PLS27699.1"/>
    </source>
</evidence>
<keyword evidence="1" id="KW-0472">Membrane</keyword>
<feature type="transmembrane region" description="Helical" evidence="1">
    <location>
        <begin position="90"/>
        <end position="110"/>
    </location>
</feature>
<feature type="transmembrane region" description="Helical" evidence="1">
    <location>
        <begin position="122"/>
        <end position="146"/>
    </location>
</feature>
<sequence length="448" mass="50025">MRRLGIIDRSDLVFYAAIALLPVDGLRVGLSMPFWNPVSPVLFAAYVVLNARMLPRVMRVYRFWMWFPVVLLAMSVFGWATVAFHPLRALVSFVAVMLGLACLASLDIALRIKRLPVTSVVTVLVVAYWCAFAVGVLEFVSIKAHLNTLHTWFMRMMQRNYVAARPQFLFAEPSYIGMHLFGVLLPAYWLTRDRRIAVLVPCFAFGAVAMGAGSRIVVDTLVAAVACLVALAPWRRFRRATLWRGAIAAVCVFVVATILAVATNPRLFAIWRRGLWNGDASMSARLFRSLSPMLAGFDDPAHLLFGFGAGNLGEAMRRGFPHASAWVVERHGSMTAEMSGLAHVADSSAFSMNAYVSIVAEFGLFVLVALVVALLWQVTRNRRWDAVTVAWLLLLAYLYCQYEAYAFYAFWLFIWATGQAMSPTSPLVADDCDPLRHRPADRVDDGWR</sequence>
<keyword evidence="1" id="KW-0812">Transmembrane</keyword>
<keyword evidence="1" id="KW-1133">Transmembrane helix</keyword>